<protein>
    <submittedName>
        <fullName evidence="2">Uncharacterized protein</fullName>
    </submittedName>
</protein>
<evidence type="ECO:0000256" key="1">
    <source>
        <dbReference type="SAM" id="MobiDB-lite"/>
    </source>
</evidence>
<sequence length="57" mass="6362">MRLPWTKPAAAPAAPTPSDAARTLAQHGRDKDRAFYRATCRELCRINNYPVPAPLEK</sequence>
<keyword evidence="3" id="KW-1185">Reference proteome</keyword>
<dbReference type="EMBL" id="JAAAPO010000005">
    <property type="protein sequence ID" value="NBC37343.1"/>
    <property type="molecule type" value="Genomic_DNA"/>
</dbReference>
<accession>A0ABW9XFT1</accession>
<feature type="region of interest" description="Disordered" evidence="1">
    <location>
        <begin position="1"/>
        <end position="28"/>
    </location>
</feature>
<evidence type="ECO:0000313" key="3">
    <source>
        <dbReference type="Proteomes" id="UP000753724"/>
    </source>
</evidence>
<proteinExistence type="predicted"/>
<reference evidence="3" key="1">
    <citation type="submission" date="2020-01" db="EMBL/GenBank/DDBJ databases">
        <title>Sphingomonas sp. strain CSW-10.</title>
        <authorList>
            <person name="Chen W.-M."/>
        </authorList>
    </citation>
    <scope>NUCLEOTIDE SEQUENCE [LARGE SCALE GENOMIC DNA]</scope>
    <source>
        <strain evidence="3">FSY-8</strain>
    </source>
</reference>
<comment type="caution">
    <text evidence="2">The sequence shown here is derived from an EMBL/GenBank/DDBJ whole genome shotgun (WGS) entry which is preliminary data.</text>
</comment>
<evidence type="ECO:0000313" key="2">
    <source>
        <dbReference type="EMBL" id="NBC37343.1"/>
    </source>
</evidence>
<name>A0ABW9XFT1_9SPHN</name>
<organism evidence="2 3">
    <name type="scientific">Novosphingobium ovatum</name>
    <dbReference type="NCBI Taxonomy" id="1908523"/>
    <lineage>
        <taxon>Bacteria</taxon>
        <taxon>Pseudomonadati</taxon>
        <taxon>Pseudomonadota</taxon>
        <taxon>Alphaproteobacteria</taxon>
        <taxon>Sphingomonadales</taxon>
        <taxon>Sphingomonadaceae</taxon>
        <taxon>Novosphingobium</taxon>
    </lineage>
</organism>
<dbReference type="RefSeq" id="WP_161719335.1">
    <property type="nucleotide sequence ID" value="NZ_JAAAPO010000005.1"/>
</dbReference>
<feature type="compositionally biased region" description="Low complexity" evidence="1">
    <location>
        <begin position="8"/>
        <end position="21"/>
    </location>
</feature>
<dbReference type="Proteomes" id="UP000753724">
    <property type="component" value="Unassembled WGS sequence"/>
</dbReference>
<gene>
    <name evidence="2" type="ORF">GTZ99_12360</name>
</gene>